<keyword evidence="5" id="KW-0378">Hydrolase</keyword>
<sequence>MSQQSTLPSGWDVHRFDEIAESINERILPEDADGLLYVGLEHLEPESLKIRQWGTPDDVDAQKLRFYPGDIIFGKRRFYQRKLAVAEFDGICSAHAMVLRAKSDVVLPEFFPFFMQSEEFFRRAMSISVGSLSPTINWRTLARQKFALPPMDEQQRIAEILWSVEKTYRSYDVSLSDAIRAKDSLLTRLTLQGQDVHDFQHSKIGDIPKHWRLATIGDVLESSQYGLSVRADDEGKYPIFRMMNIEDGVIVENDMKYVDLTPSEFDSYSLMPGDILFNRTNSIDLVGKVGIYRLEGNHVFASYLIRLRADRDHIIPEYMNYYLNSKLGQHQIRRYITAGVSQANVNATNLQRVLIPLPPIEEQNIAVNTLAEFDDNILHIREHLEELQALKRYLISSILENYQIEALHV</sequence>
<organism evidence="5 6">
    <name type="scientific">Phototrophicus methaneseepsis</name>
    <dbReference type="NCBI Taxonomy" id="2710758"/>
    <lineage>
        <taxon>Bacteria</taxon>
        <taxon>Bacillati</taxon>
        <taxon>Chloroflexota</taxon>
        <taxon>Candidatus Thermofontia</taxon>
        <taxon>Phototrophicales</taxon>
        <taxon>Phototrophicaceae</taxon>
        <taxon>Phototrophicus</taxon>
    </lineage>
</organism>
<evidence type="ECO:0000259" key="4">
    <source>
        <dbReference type="Pfam" id="PF01420"/>
    </source>
</evidence>
<dbReference type="Proteomes" id="UP000594468">
    <property type="component" value="Chromosome"/>
</dbReference>
<dbReference type="GO" id="GO:0009307">
    <property type="term" value="P:DNA restriction-modification system"/>
    <property type="evidence" value="ECO:0007669"/>
    <property type="project" value="UniProtKB-KW"/>
</dbReference>
<dbReference type="PANTHER" id="PTHR30408">
    <property type="entry name" value="TYPE-1 RESTRICTION ENZYME ECOKI SPECIFICITY PROTEIN"/>
    <property type="match status" value="1"/>
</dbReference>
<dbReference type="GO" id="GO:0004519">
    <property type="term" value="F:endonuclease activity"/>
    <property type="evidence" value="ECO:0007669"/>
    <property type="project" value="UniProtKB-KW"/>
</dbReference>
<keyword evidence="3" id="KW-0238">DNA-binding</keyword>
<name>A0A7S8IFL2_9CHLR</name>
<dbReference type="AlphaFoldDB" id="A0A7S8IFL2"/>
<evidence type="ECO:0000256" key="2">
    <source>
        <dbReference type="ARBA" id="ARBA00022747"/>
    </source>
</evidence>
<evidence type="ECO:0000256" key="3">
    <source>
        <dbReference type="ARBA" id="ARBA00023125"/>
    </source>
</evidence>
<protein>
    <submittedName>
        <fullName evidence="5">Restriction endonuclease subunit S</fullName>
    </submittedName>
</protein>
<dbReference type="InterPro" id="IPR052021">
    <property type="entry name" value="Type-I_RS_S_subunit"/>
</dbReference>
<evidence type="ECO:0000256" key="1">
    <source>
        <dbReference type="ARBA" id="ARBA00010923"/>
    </source>
</evidence>
<keyword evidence="5" id="KW-0540">Nuclease</keyword>
<dbReference type="REBASE" id="456856">
    <property type="entry name" value="S.AspRifORF1425P"/>
</dbReference>
<reference evidence="5 6" key="1">
    <citation type="submission" date="2020-02" db="EMBL/GenBank/DDBJ databases">
        <authorList>
            <person name="Zheng R.K."/>
            <person name="Sun C.M."/>
        </authorList>
    </citation>
    <scope>NUCLEOTIDE SEQUENCE [LARGE SCALE GENOMIC DNA]</scope>
    <source>
        <strain evidence="6">rifampicinis</strain>
    </source>
</reference>
<dbReference type="CDD" id="cd17524">
    <property type="entry name" value="RMtype1_S_EcoUTORF5051P-TRD2-CR2_like"/>
    <property type="match status" value="1"/>
</dbReference>
<comment type="similarity">
    <text evidence="1">Belongs to the type-I restriction system S methylase family.</text>
</comment>
<dbReference type="SUPFAM" id="SSF116734">
    <property type="entry name" value="DNA methylase specificity domain"/>
    <property type="match status" value="2"/>
</dbReference>
<dbReference type="Pfam" id="PF01420">
    <property type="entry name" value="Methylase_S"/>
    <property type="match status" value="2"/>
</dbReference>
<proteinExistence type="inferred from homology"/>
<dbReference type="CDD" id="cd16961">
    <property type="entry name" value="RMtype1_S_TRD-CR_like"/>
    <property type="match status" value="1"/>
</dbReference>
<keyword evidence="5" id="KW-0255">Endonuclease</keyword>
<dbReference type="InterPro" id="IPR044946">
    <property type="entry name" value="Restrct_endonuc_typeI_TRD_sf"/>
</dbReference>
<keyword evidence="2" id="KW-0680">Restriction system</keyword>
<dbReference type="GO" id="GO:0003677">
    <property type="term" value="F:DNA binding"/>
    <property type="evidence" value="ECO:0007669"/>
    <property type="project" value="UniProtKB-KW"/>
</dbReference>
<dbReference type="Gene3D" id="3.90.220.20">
    <property type="entry name" value="DNA methylase specificity domains"/>
    <property type="match status" value="2"/>
</dbReference>
<dbReference type="InterPro" id="IPR000055">
    <property type="entry name" value="Restrct_endonuc_typeI_TRD"/>
</dbReference>
<feature type="domain" description="Type I restriction modification DNA specificity" evidence="4">
    <location>
        <begin position="8"/>
        <end position="166"/>
    </location>
</feature>
<accession>A0A7S8IFL2</accession>
<evidence type="ECO:0000313" key="6">
    <source>
        <dbReference type="Proteomes" id="UP000594468"/>
    </source>
</evidence>
<dbReference type="PANTHER" id="PTHR30408:SF12">
    <property type="entry name" value="TYPE I RESTRICTION ENZYME MJAVIII SPECIFICITY SUBUNIT"/>
    <property type="match status" value="1"/>
</dbReference>
<dbReference type="RefSeq" id="WP_195171137.1">
    <property type="nucleotide sequence ID" value="NZ_CP062983.1"/>
</dbReference>
<dbReference type="EMBL" id="CP062983">
    <property type="protein sequence ID" value="QPC83068.1"/>
    <property type="molecule type" value="Genomic_DNA"/>
</dbReference>
<evidence type="ECO:0000313" key="5">
    <source>
        <dbReference type="EMBL" id="QPC83068.1"/>
    </source>
</evidence>
<keyword evidence="6" id="KW-1185">Reference proteome</keyword>
<gene>
    <name evidence="5" type="ORF">G4Y79_01440</name>
</gene>
<feature type="domain" description="Type I restriction modification DNA specificity" evidence="4">
    <location>
        <begin position="208"/>
        <end position="387"/>
    </location>
</feature>
<dbReference type="KEGG" id="pmet:G4Y79_01440"/>